<dbReference type="GO" id="GO:0005524">
    <property type="term" value="F:ATP binding"/>
    <property type="evidence" value="ECO:0007669"/>
    <property type="project" value="UniProtKB-KW"/>
</dbReference>
<comment type="function">
    <text evidence="6">Catalyzes the formation of acetyl phosphate from acetate and ATP. Can also catalyze the reverse reaction.</text>
</comment>
<comment type="catalytic activity">
    <reaction evidence="6">
        <text>acetate + ATP = acetyl phosphate + ADP</text>
        <dbReference type="Rhea" id="RHEA:11352"/>
        <dbReference type="ChEBI" id="CHEBI:22191"/>
        <dbReference type="ChEBI" id="CHEBI:30089"/>
        <dbReference type="ChEBI" id="CHEBI:30616"/>
        <dbReference type="ChEBI" id="CHEBI:456216"/>
        <dbReference type="EC" id="2.7.2.1"/>
    </reaction>
</comment>
<dbReference type="AlphaFoldDB" id="A0A7K0G465"/>
<feature type="binding site" evidence="6">
    <location>
        <position position="14"/>
    </location>
    <ligand>
        <name>ATP</name>
        <dbReference type="ChEBI" id="CHEBI:30616"/>
    </ligand>
</feature>
<comment type="similarity">
    <text evidence="1 6 7">Belongs to the acetokinase family.</text>
</comment>
<evidence type="ECO:0000256" key="1">
    <source>
        <dbReference type="ARBA" id="ARBA00008748"/>
    </source>
</evidence>
<feature type="site" description="Transition state stabilizer" evidence="6">
    <location>
        <position position="242"/>
    </location>
</feature>
<dbReference type="OrthoDB" id="9802453at2"/>
<keyword evidence="4 6" id="KW-0418">Kinase</keyword>
<dbReference type="GO" id="GO:0005737">
    <property type="term" value="C:cytoplasm"/>
    <property type="evidence" value="ECO:0007669"/>
    <property type="project" value="UniProtKB-SubCell"/>
</dbReference>
<sequence length="398" mass="43582">MNILVINSGSSSLKYQLFKMPVKAPISSGLVERIGIEGSYIKHTVFKGDEKFVSEKSAFIADHGEGLKQVLSLLTKGELAVIASPDDITAVGHRVVHGGEHFSGPTLITEAVKEQIKKLFSLAPLHNPVNLKCIEVAEHTFKNAQQVAVFDTAFHQTIPQQAFRYAIPERYYKEEGIRVYGFHGTSHKYVSEQAIQWLNKKESKLISIHLGNGCSITAIKNGKSIDTSMGFGPLSGLVMGTRSGDIDPSVIFHLIEHAGYSLEQLSALFNKQSGLLGVGGSSDMRDIRKLAAAGDEHAVLSLELYAYRIKKFIGSYAAVLNGIDAVIFTAGVGENDKDMREAVCTELEFLGININRESNNRYNGGLMDISTDDSKIKILVIPTNEEFEIASQCYTLLQ</sequence>
<keyword evidence="2 6" id="KW-0808">Transferase</keyword>
<feature type="binding site" evidence="6">
    <location>
        <begin position="283"/>
        <end position="285"/>
    </location>
    <ligand>
        <name>ATP</name>
        <dbReference type="ChEBI" id="CHEBI:30616"/>
    </ligand>
</feature>
<comment type="cofactor">
    <cofactor evidence="6">
        <name>Mg(2+)</name>
        <dbReference type="ChEBI" id="CHEBI:18420"/>
    </cofactor>
    <cofactor evidence="6">
        <name>Mn(2+)</name>
        <dbReference type="ChEBI" id="CHEBI:29035"/>
    </cofactor>
    <text evidence="6">Mg(2+). Can also accept Mn(2+).</text>
</comment>
<evidence type="ECO:0000256" key="2">
    <source>
        <dbReference type="ARBA" id="ARBA00022679"/>
    </source>
</evidence>
<dbReference type="GO" id="GO:0006083">
    <property type="term" value="P:acetate metabolic process"/>
    <property type="evidence" value="ECO:0007669"/>
    <property type="project" value="TreeGrafter"/>
</dbReference>
<dbReference type="InterPro" id="IPR004372">
    <property type="entry name" value="Ac/propionate_kinase"/>
</dbReference>
<dbReference type="GO" id="GO:0008776">
    <property type="term" value="F:acetate kinase activity"/>
    <property type="evidence" value="ECO:0007669"/>
    <property type="project" value="UniProtKB-UniRule"/>
</dbReference>
<keyword evidence="6" id="KW-0479">Metal-binding</keyword>
<dbReference type="CDD" id="cd24010">
    <property type="entry name" value="ASKHA_NBD_AcK_PK"/>
    <property type="match status" value="1"/>
</dbReference>
<dbReference type="EMBL" id="WKKH01000060">
    <property type="protein sequence ID" value="MRX78598.1"/>
    <property type="molecule type" value="Genomic_DNA"/>
</dbReference>
<proteinExistence type="inferred from homology"/>
<feature type="binding site" evidence="6">
    <location>
        <position position="385"/>
    </location>
    <ligand>
        <name>Mg(2+)</name>
        <dbReference type="ChEBI" id="CHEBI:18420"/>
    </ligand>
</feature>
<keyword evidence="6" id="KW-0963">Cytoplasm</keyword>
<dbReference type="PANTHER" id="PTHR21060:SF15">
    <property type="entry name" value="ACETATE KINASE-RELATED"/>
    <property type="match status" value="1"/>
</dbReference>
<evidence type="ECO:0000313" key="8">
    <source>
        <dbReference type="EMBL" id="MRX78598.1"/>
    </source>
</evidence>
<dbReference type="PRINTS" id="PR00471">
    <property type="entry name" value="ACETATEKNASE"/>
</dbReference>
<dbReference type="PROSITE" id="PS01076">
    <property type="entry name" value="ACETATE_KINASE_2"/>
    <property type="match status" value="1"/>
</dbReference>
<feature type="site" description="Transition state stabilizer" evidence="6">
    <location>
        <position position="183"/>
    </location>
</feature>
<dbReference type="HAMAP" id="MF_00020">
    <property type="entry name" value="Acetate_kinase"/>
    <property type="match status" value="1"/>
</dbReference>
<dbReference type="PANTHER" id="PTHR21060">
    <property type="entry name" value="ACETATE KINASE"/>
    <property type="match status" value="1"/>
</dbReference>
<feature type="binding site" evidence="6">
    <location>
        <position position="7"/>
    </location>
    <ligand>
        <name>Mg(2+)</name>
        <dbReference type="ChEBI" id="CHEBI:18420"/>
    </ligand>
</feature>
<comment type="caution">
    <text evidence="8">The sequence shown here is derived from an EMBL/GenBank/DDBJ whole genome shotgun (WGS) entry which is preliminary data.</text>
</comment>
<evidence type="ECO:0000313" key="9">
    <source>
        <dbReference type="Proteomes" id="UP000487757"/>
    </source>
</evidence>
<dbReference type="Pfam" id="PF00871">
    <property type="entry name" value="Acetate_kinase"/>
    <property type="match status" value="1"/>
</dbReference>
<keyword evidence="5 6" id="KW-0067">ATP-binding</keyword>
<evidence type="ECO:0000256" key="4">
    <source>
        <dbReference type="ARBA" id="ARBA00022777"/>
    </source>
</evidence>
<dbReference type="NCBIfam" id="TIGR00016">
    <property type="entry name" value="ackA"/>
    <property type="match status" value="1"/>
</dbReference>
<dbReference type="InterPro" id="IPR043129">
    <property type="entry name" value="ATPase_NBD"/>
</dbReference>
<dbReference type="SUPFAM" id="SSF53067">
    <property type="entry name" value="Actin-like ATPase domain"/>
    <property type="match status" value="2"/>
</dbReference>
<dbReference type="GO" id="GO:0000287">
    <property type="term" value="F:magnesium ion binding"/>
    <property type="evidence" value="ECO:0007669"/>
    <property type="project" value="UniProtKB-UniRule"/>
</dbReference>
<dbReference type="PROSITE" id="PS01075">
    <property type="entry name" value="ACETATE_KINASE_1"/>
    <property type="match status" value="1"/>
</dbReference>
<name>A0A7K0G465_9SPHI</name>
<dbReference type="UniPathway" id="UPA00340">
    <property type="reaction ID" value="UER00458"/>
</dbReference>
<feature type="active site" description="Proton donor/acceptor" evidence="6">
    <location>
        <position position="151"/>
    </location>
</feature>
<keyword evidence="3 6" id="KW-0547">Nucleotide-binding</keyword>
<dbReference type="Gene3D" id="3.30.420.40">
    <property type="match status" value="2"/>
</dbReference>
<reference evidence="8 9" key="1">
    <citation type="submission" date="2019-11" db="EMBL/GenBank/DDBJ databases">
        <title>Pedobacter petrophilus genome.</title>
        <authorList>
            <person name="Feldbauer M.J."/>
            <person name="Newman J.D."/>
        </authorList>
    </citation>
    <scope>NUCLEOTIDE SEQUENCE [LARGE SCALE GENOMIC DNA]</scope>
    <source>
        <strain evidence="8 9">LMG 29686</strain>
    </source>
</reference>
<comment type="pathway">
    <text evidence="6">Metabolic intermediate biosynthesis; acetyl-CoA biosynthesis; acetyl-CoA from acetate: step 1/2.</text>
</comment>
<comment type="subunit">
    <text evidence="6">Homodimer.</text>
</comment>
<gene>
    <name evidence="6" type="primary">ackA</name>
    <name evidence="8" type="ORF">GJU39_21185</name>
</gene>
<dbReference type="EC" id="2.7.2.1" evidence="6"/>
<protein>
    <recommendedName>
        <fullName evidence="6">Acetate kinase</fullName>
        <ecNumber evidence="6">2.7.2.1</ecNumber>
    </recommendedName>
    <alternativeName>
        <fullName evidence="6">Acetokinase</fullName>
    </alternativeName>
</protein>
<feature type="binding site" evidence="6">
    <location>
        <position position="94"/>
    </location>
    <ligand>
        <name>substrate</name>
    </ligand>
</feature>
<dbReference type="Proteomes" id="UP000487757">
    <property type="component" value="Unassembled WGS sequence"/>
</dbReference>
<evidence type="ECO:0000256" key="7">
    <source>
        <dbReference type="RuleBase" id="RU003835"/>
    </source>
</evidence>
<comment type="subcellular location">
    <subcellularLocation>
        <location evidence="6">Cytoplasm</location>
    </subcellularLocation>
</comment>
<feature type="binding site" evidence="6">
    <location>
        <begin position="331"/>
        <end position="335"/>
    </location>
    <ligand>
        <name>ATP</name>
        <dbReference type="ChEBI" id="CHEBI:30616"/>
    </ligand>
</feature>
<accession>A0A7K0G465</accession>
<organism evidence="8 9">
    <name type="scientific">Pedobacter petrophilus</name>
    <dbReference type="NCBI Taxonomy" id="1908241"/>
    <lineage>
        <taxon>Bacteria</taxon>
        <taxon>Pseudomonadati</taxon>
        <taxon>Bacteroidota</taxon>
        <taxon>Sphingobacteriia</taxon>
        <taxon>Sphingobacteriales</taxon>
        <taxon>Sphingobacteriaceae</taxon>
        <taxon>Pedobacter</taxon>
    </lineage>
</organism>
<evidence type="ECO:0000256" key="6">
    <source>
        <dbReference type="HAMAP-Rule" id="MF_00020"/>
    </source>
</evidence>
<evidence type="ECO:0000256" key="3">
    <source>
        <dbReference type="ARBA" id="ARBA00022741"/>
    </source>
</evidence>
<evidence type="ECO:0000256" key="5">
    <source>
        <dbReference type="ARBA" id="ARBA00022840"/>
    </source>
</evidence>
<dbReference type="GO" id="GO:0006085">
    <property type="term" value="P:acetyl-CoA biosynthetic process"/>
    <property type="evidence" value="ECO:0007669"/>
    <property type="project" value="UniProtKB-UniRule"/>
</dbReference>
<keyword evidence="9" id="KW-1185">Reference proteome</keyword>
<keyword evidence="6" id="KW-0460">Magnesium</keyword>
<feature type="binding site" evidence="6">
    <location>
        <begin position="209"/>
        <end position="213"/>
    </location>
    <ligand>
        <name>ATP</name>
        <dbReference type="ChEBI" id="CHEBI:30616"/>
    </ligand>
</feature>
<dbReference type="RefSeq" id="WP_154283002.1">
    <property type="nucleotide sequence ID" value="NZ_JBHUJQ010000001.1"/>
</dbReference>
<dbReference type="PIRSF" id="PIRSF000722">
    <property type="entry name" value="Acetate_prop_kin"/>
    <property type="match status" value="1"/>
</dbReference>
<dbReference type="InterPro" id="IPR000890">
    <property type="entry name" value="Aliphatic_acid_kin_short-chain"/>
</dbReference>
<dbReference type="InterPro" id="IPR023865">
    <property type="entry name" value="Aliphatic_acid_kinase_CS"/>
</dbReference>